<evidence type="ECO:0000259" key="13">
    <source>
        <dbReference type="PROSITE" id="PS50178"/>
    </source>
</evidence>
<evidence type="ECO:0000256" key="10">
    <source>
        <dbReference type="SAM" id="MobiDB-lite"/>
    </source>
</evidence>
<evidence type="ECO:0000313" key="15">
    <source>
        <dbReference type="Proteomes" id="UP001152622"/>
    </source>
</evidence>
<dbReference type="InterPro" id="IPR001849">
    <property type="entry name" value="PH_domain"/>
</dbReference>
<evidence type="ECO:0000256" key="6">
    <source>
        <dbReference type="ARBA" id="ARBA00022771"/>
    </source>
</evidence>
<dbReference type="SMART" id="SM00233">
    <property type="entry name" value="PH"/>
    <property type="match status" value="2"/>
</dbReference>
<dbReference type="InterPro" id="IPR017455">
    <property type="entry name" value="Znf_FYVE-rel"/>
</dbReference>
<feature type="region of interest" description="Disordered" evidence="10">
    <location>
        <begin position="772"/>
        <end position="797"/>
    </location>
</feature>
<dbReference type="Gene3D" id="3.30.40.10">
    <property type="entry name" value="Zinc/RING finger domain, C3HC4 (zinc finger)"/>
    <property type="match status" value="1"/>
</dbReference>
<dbReference type="EMBL" id="JAINUF010000001">
    <property type="protein sequence ID" value="KAJ8381529.1"/>
    <property type="molecule type" value="Genomic_DNA"/>
</dbReference>
<dbReference type="OrthoDB" id="245697at2759"/>
<organism evidence="14 15">
    <name type="scientific">Synaphobranchus kaupii</name>
    <name type="common">Kaup's arrowtooth eel</name>
    <dbReference type="NCBI Taxonomy" id="118154"/>
    <lineage>
        <taxon>Eukaryota</taxon>
        <taxon>Metazoa</taxon>
        <taxon>Chordata</taxon>
        <taxon>Craniata</taxon>
        <taxon>Vertebrata</taxon>
        <taxon>Euteleostomi</taxon>
        <taxon>Actinopterygii</taxon>
        <taxon>Neopterygii</taxon>
        <taxon>Teleostei</taxon>
        <taxon>Anguilliformes</taxon>
        <taxon>Synaphobranchidae</taxon>
        <taxon>Synaphobranchus</taxon>
    </lineage>
</organism>
<comment type="caution">
    <text evidence="14">The sequence shown here is derived from an EMBL/GenBank/DDBJ whole genome shotgun (WGS) entry which is preliminary data.</text>
</comment>
<dbReference type="InterPro" id="IPR011993">
    <property type="entry name" value="PH-like_dom_sf"/>
</dbReference>
<keyword evidence="5" id="KW-0677">Repeat</keyword>
<dbReference type="GO" id="GO:0005085">
    <property type="term" value="F:guanyl-nucleotide exchange factor activity"/>
    <property type="evidence" value="ECO:0007669"/>
    <property type="project" value="UniProtKB-KW"/>
</dbReference>
<evidence type="ECO:0008006" key="16">
    <source>
        <dbReference type="Google" id="ProtNLM"/>
    </source>
</evidence>
<feature type="compositionally biased region" description="Low complexity" evidence="10">
    <location>
        <begin position="644"/>
        <end position="655"/>
    </location>
</feature>
<feature type="compositionally biased region" description="Basic and acidic residues" evidence="10">
    <location>
        <begin position="479"/>
        <end position="492"/>
    </location>
</feature>
<dbReference type="InterPro" id="IPR000219">
    <property type="entry name" value="DH_dom"/>
</dbReference>
<evidence type="ECO:0000256" key="2">
    <source>
        <dbReference type="ARBA" id="ARBA00022490"/>
    </source>
</evidence>
<dbReference type="PANTHER" id="PTHR12673">
    <property type="entry name" value="FACIOGENITAL DYSPLASIA PROTEIN"/>
    <property type="match status" value="1"/>
</dbReference>
<dbReference type="CDD" id="cd13237">
    <property type="entry name" value="PH2_FGD5_FGD6"/>
    <property type="match status" value="1"/>
</dbReference>
<feature type="domain" description="PH" evidence="11">
    <location>
        <begin position="1037"/>
        <end position="1131"/>
    </location>
</feature>
<dbReference type="PROSITE" id="PS50178">
    <property type="entry name" value="ZF_FYVE"/>
    <property type="match status" value="1"/>
</dbReference>
<evidence type="ECO:0000259" key="12">
    <source>
        <dbReference type="PROSITE" id="PS50010"/>
    </source>
</evidence>
<keyword evidence="15" id="KW-1185">Reference proteome</keyword>
<feature type="region of interest" description="Disordered" evidence="10">
    <location>
        <begin position="631"/>
        <end position="668"/>
    </location>
</feature>
<dbReference type="PROSITE" id="PS50003">
    <property type="entry name" value="PH_DOMAIN"/>
    <property type="match status" value="2"/>
</dbReference>
<dbReference type="FunFam" id="1.20.900.10:FF:000024">
    <property type="entry name" value="FYVE, RhoGEF and PH domain-containing protein 6"/>
    <property type="match status" value="1"/>
</dbReference>
<gene>
    <name evidence="14" type="ORF">SKAU_G00023070</name>
</gene>
<dbReference type="FunFam" id="2.30.29.30:FF:000158">
    <property type="entry name" value="FYVE, RhoGEF and PH domain containing 6"/>
    <property type="match status" value="1"/>
</dbReference>
<dbReference type="InterPro" id="IPR035899">
    <property type="entry name" value="DBL_dom_sf"/>
</dbReference>
<feature type="compositionally biased region" description="Pro residues" evidence="10">
    <location>
        <begin position="287"/>
        <end position="298"/>
    </location>
</feature>
<dbReference type="GO" id="GO:0008270">
    <property type="term" value="F:zinc ion binding"/>
    <property type="evidence" value="ECO:0007669"/>
    <property type="project" value="UniProtKB-KW"/>
</dbReference>
<evidence type="ECO:0000256" key="9">
    <source>
        <dbReference type="PROSITE-ProRule" id="PRU00091"/>
    </source>
</evidence>
<evidence type="ECO:0000313" key="14">
    <source>
        <dbReference type="EMBL" id="KAJ8381529.1"/>
    </source>
</evidence>
<dbReference type="InterPro" id="IPR051092">
    <property type="entry name" value="FYVE_RhoGEF_PH"/>
</dbReference>
<evidence type="ECO:0000256" key="4">
    <source>
        <dbReference type="ARBA" id="ARBA00022723"/>
    </source>
</evidence>
<dbReference type="InterPro" id="IPR013083">
    <property type="entry name" value="Znf_RING/FYVE/PHD"/>
</dbReference>
<dbReference type="Gene3D" id="1.20.900.10">
    <property type="entry name" value="Dbl homology (DH) domain"/>
    <property type="match status" value="1"/>
</dbReference>
<keyword evidence="4" id="KW-0479">Metal-binding</keyword>
<protein>
    <recommendedName>
        <fullName evidence="16">FYVE, RhoGEF and PH domain containing 6</fullName>
    </recommendedName>
</protein>
<dbReference type="SMART" id="SM00325">
    <property type="entry name" value="RhoGEF"/>
    <property type="match status" value="1"/>
</dbReference>
<evidence type="ECO:0000256" key="3">
    <source>
        <dbReference type="ARBA" id="ARBA00022658"/>
    </source>
</evidence>
<feature type="compositionally biased region" description="Polar residues" evidence="10">
    <location>
        <begin position="248"/>
        <end position="264"/>
    </location>
</feature>
<dbReference type="GO" id="GO:0005737">
    <property type="term" value="C:cytoplasm"/>
    <property type="evidence" value="ECO:0007669"/>
    <property type="project" value="TreeGrafter"/>
</dbReference>
<dbReference type="Pfam" id="PF00621">
    <property type="entry name" value="RhoGEF"/>
    <property type="match status" value="1"/>
</dbReference>
<feature type="region of interest" description="Disordered" evidence="10">
    <location>
        <begin position="555"/>
        <end position="586"/>
    </location>
</feature>
<accession>A0A9Q1GCA4</accession>
<feature type="compositionally biased region" description="Low complexity" evidence="10">
    <location>
        <begin position="265"/>
        <end position="275"/>
    </location>
</feature>
<dbReference type="Proteomes" id="UP001152622">
    <property type="component" value="Chromosome 1"/>
</dbReference>
<dbReference type="InterPro" id="IPR000306">
    <property type="entry name" value="Znf_FYVE"/>
</dbReference>
<reference evidence="14" key="1">
    <citation type="journal article" date="2023" name="Science">
        <title>Genome structures resolve the early diversification of teleost fishes.</title>
        <authorList>
            <person name="Parey E."/>
            <person name="Louis A."/>
            <person name="Montfort J."/>
            <person name="Bouchez O."/>
            <person name="Roques C."/>
            <person name="Iampietro C."/>
            <person name="Lluch J."/>
            <person name="Castinel A."/>
            <person name="Donnadieu C."/>
            <person name="Desvignes T."/>
            <person name="Floi Bucao C."/>
            <person name="Jouanno E."/>
            <person name="Wen M."/>
            <person name="Mejri S."/>
            <person name="Dirks R."/>
            <person name="Jansen H."/>
            <person name="Henkel C."/>
            <person name="Chen W.J."/>
            <person name="Zahm M."/>
            <person name="Cabau C."/>
            <person name="Klopp C."/>
            <person name="Thompson A.W."/>
            <person name="Robinson-Rechavi M."/>
            <person name="Braasch I."/>
            <person name="Lecointre G."/>
            <person name="Bobe J."/>
            <person name="Postlethwait J.H."/>
            <person name="Berthelot C."/>
            <person name="Roest Crollius H."/>
            <person name="Guiguen Y."/>
        </authorList>
    </citation>
    <scope>NUCLEOTIDE SEQUENCE</scope>
    <source>
        <strain evidence="14">WJC10195</strain>
    </source>
</reference>
<dbReference type="SUPFAM" id="SSF48065">
    <property type="entry name" value="DBL homology domain (DH-domain)"/>
    <property type="match status" value="1"/>
</dbReference>
<sequence>MSTGLKKPPVAPKPKLNQTQKLTPPPVAPKPDILFSHPSPTALKKAKPTVAPKPCIPKTATVPESTLVTFTCAQERNSSSENLGLQNSKNGMHVELSKPGPDYIIPTCTCSQDSCSHCQHMGICETAEIMFEPLEKHLEKWETAETEMSRSQILPVPRFQSKLENGDIKMDIDKSQVVNASFLEQKLNDVWVQAISTNNYQCHKPLQKPLVQNDKAETLDQNLNPVRDTEGSGGKQLFSERPGDAANGNLSIPMFSQSQEVSRPTDSSASSTDSDIAVRESEESPVPAAPRKPLPIPTPRKSKKVVLVRQDGTEMTTLEETSNIVQEKESLVSNSPFQSSKVFVHTQSVSYSKNPSSDQEVFPTCQGADAVEDSSPPVPPPRQMSLLLERDQIPDSSPEELPLEVEDDELRLGGCAASDNLMVEVEQEEGGYCDFARFPVTRILPKHIKRGCNRLTVERSPKVAPKKPQRHSLPVSGLLRKELSEEVSERAESSGSEGDLPLAPQDECPPADEHGDALSESEEATSEPLVPLVEKPSWRFPRTIVPFCGKQASRNVGTSDAHRKLSRSGLEAKRAKSFSSADLEQASRHKRRSFRKLLELKLSMKMLPKLLAKGSQSLDCTTVEMEKSIDGEWTEEDLESTTINNQQGPLPNGQNKSPSSTLSDEHKPLCPQISLDESVDGEEFCIGVGTAVEYENIPFYEEIPEYMNLPFLNATGALTHRPAYLSWQNSSSMEDRDGDVYEEQEPYMSHEKYIPNETHCRVHKRVCLEQSDGSDVRHSGEEEVVDSSDEDDNDSFASSKGELELLADRQHEVGLKKTKVVHIAKEIVSSEKVFVDVLKLLHIDFRDAVAKASRLSGKPVIEERILTQILYYLPQLYELNRDLLRELEERVARWNDHQRLADIFVKKGPYLKMYSTYIREFDKNVALLDEQCRKNSGFAGVVREFEMSPRCASLALKHYLLKPVQRIPQYQLLLTDYLKNLVEDSSDYKDTQAALGIVKEVANHANDIMKQGDNFQKLMQVQYSLTGHHEIVQPGRVFLKEGTLMKLSRKVMQPRMFFLFNDTMLYTTPVQSGQYKLNSMLSLAGMKVSKPTQEAYQNELNIESVERSFILSASSATERDEWLEAISKAMEDYTRKKITFFCSKSQEEAGGAGVDSGAPLGSKAPIWIPDLRTTMCMICTCEFTLTWRRHHCRACGKVVCQSCSSHKHYLEYLKNQLARVCDHCFLKLQQKSDRPAPTAHSPSTKASTGAFSSVLIPSRKQKKIPAALKEVSANTENSSMSGYLQRSKGNKKQWKRLWFVIKNKVLYTYAASEDVAALESQPLLGFFLREERSGDAQKLQFKLYHKNTLFYIFKAEDSQTAQRWIDAFQEAMIL</sequence>
<dbReference type="Pfam" id="PF00169">
    <property type="entry name" value="PH"/>
    <property type="match status" value="2"/>
</dbReference>
<dbReference type="PANTHER" id="PTHR12673:SF12">
    <property type="entry name" value="FYVE, RHOGEF AND PH DOMAIN-CONTAINING PROTEIN 6"/>
    <property type="match status" value="1"/>
</dbReference>
<proteinExistence type="predicted"/>
<dbReference type="CDD" id="cd00160">
    <property type="entry name" value="RhoGEF"/>
    <property type="match status" value="1"/>
</dbReference>
<dbReference type="CDD" id="cd15743">
    <property type="entry name" value="FYVE_FGD6"/>
    <property type="match status" value="1"/>
</dbReference>
<dbReference type="Gene3D" id="2.30.29.30">
    <property type="entry name" value="Pleckstrin-homology domain (PH domain)/Phosphotyrosine-binding domain (PTB)"/>
    <property type="match status" value="2"/>
</dbReference>
<keyword evidence="6 9" id="KW-0863">Zinc-finger</keyword>
<dbReference type="GO" id="GO:0005856">
    <property type="term" value="C:cytoskeleton"/>
    <property type="evidence" value="ECO:0007669"/>
    <property type="project" value="UniProtKB-SubCell"/>
</dbReference>
<dbReference type="PROSITE" id="PS50010">
    <property type="entry name" value="DH_2"/>
    <property type="match status" value="1"/>
</dbReference>
<feature type="domain" description="FYVE-type" evidence="13">
    <location>
        <begin position="1170"/>
        <end position="1229"/>
    </location>
</feature>
<feature type="domain" description="DH" evidence="12">
    <location>
        <begin position="819"/>
        <end position="1008"/>
    </location>
</feature>
<keyword evidence="2" id="KW-0963">Cytoplasm</keyword>
<name>A0A9Q1GCA4_SYNKA</name>
<dbReference type="Pfam" id="PF01363">
    <property type="entry name" value="FYVE"/>
    <property type="match status" value="1"/>
</dbReference>
<keyword evidence="8" id="KW-0206">Cytoskeleton</keyword>
<evidence type="ECO:0000256" key="7">
    <source>
        <dbReference type="ARBA" id="ARBA00022833"/>
    </source>
</evidence>
<keyword evidence="7" id="KW-0862">Zinc</keyword>
<feature type="domain" description="PH" evidence="11">
    <location>
        <begin position="1277"/>
        <end position="1373"/>
    </location>
</feature>
<comment type="subcellular location">
    <subcellularLocation>
        <location evidence="1">Cytoplasm</location>
        <location evidence="1">Cytoskeleton</location>
    </subcellularLocation>
</comment>
<dbReference type="SUPFAM" id="SSF50729">
    <property type="entry name" value="PH domain-like"/>
    <property type="match status" value="2"/>
</dbReference>
<dbReference type="SMART" id="SM00064">
    <property type="entry name" value="FYVE"/>
    <property type="match status" value="1"/>
</dbReference>
<feature type="compositionally biased region" description="Acidic residues" evidence="10">
    <location>
        <begin position="782"/>
        <end position="794"/>
    </location>
</feature>
<feature type="region of interest" description="Disordered" evidence="10">
    <location>
        <begin position="459"/>
        <end position="532"/>
    </location>
</feature>
<feature type="region of interest" description="Disordered" evidence="10">
    <location>
        <begin position="218"/>
        <end position="304"/>
    </location>
</feature>
<evidence type="ECO:0000256" key="8">
    <source>
        <dbReference type="ARBA" id="ARBA00023212"/>
    </source>
</evidence>
<feature type="region of interest" description="Disordered" evidence="10">
    <location>
        <begin position="1"/>
        <end position="53"/>
    </location>
</feature>
<evidence type="ECO:0000256" key="5">
    <source>
        <dbReference type="ARBA" id="ARBA00022737"/>
    </source>
</evidence>
<evidence type="ECO:0000256" key="1">
    <source>
        <dbReference type="ARBA" id="ARBA00004245"/>
    </source>
</evidence>
<evidence type="ECO:0000259" key="11">
    <source>
        <dbReference type="PROSITE" id="PS50003"/>
    </source>
</evidence>
<keyword evidence="3" id="KW-0344">Guanine-nucleotide releasing factor</keyword>